<protein>
    <submittedName>
        <fullName evidence="2">(rape) hypothetical protein</fullName>
    </submittedName>
</protein>
<dbReference type="InterPro" id="IPR011417">
    <property type="entry name" value="ANTH_dom"/>
</dbReference>
<dbReference type="GO" id="GO:0005543">
    <property type="term" value="F:phospholipid binding"/>
    <property type="evidence" value="ECO:0007669"/>
    <property type="project" value="InterPro"/>
</dbReference>
<dbReference type="EMBL" id="HG994372">
    <property type="protein sequence ID" value="CAF2110598.1"/>
    <property type="molecule type" value="Genomic_DNA"/>
</dbReference>
<organism evidence="2">
    <name type="scientific">Brassica napus</name>
    <name type="common">Rape</name>
    <dbReference type="NCBI Taxonomy" id="3708"/>
    <lineage>
        <taxon>Eukaryota</taxon>
        <taxon>Viridiplantae</taxon>
        <taxon>Streptophyta</taxon>
        <taxon>Embryophyta</taxon>
        <taxon>Tracheophyta</taxon>
        <taxon>Spermatophyta</taxon>
        <taxon>Magnoliopsida</taxon>
        <taxon>eudicotyledons</taxon>
        <taxon>Gunneridae</taxon>
        <taxon>Pentapetalae</taxon>
        <taxon>rosids</taxon>
        <taxon>malvids</taxon>
        <taxon>Brassicales</taxon>
        <taxon>Brassicaceae</taxon>
        <taxon>Brassiceae</taxon>
        <taxon>Brassica</taxon>
    </lineage>
</organism>
<evidence type="ECO:0000259" key="1">
    <source>
        <dbReference type="Pfam" id="PF07651"/>
    </source>
</evidence>
<dbReference type="Proteomes" id="UP001295469">
    <property type="component" value="Chromosome C08"/>
</dbReference>
<reference evidence="2" key="1">
    <citation type="submission" date="2021-01" db="EMBL/GenBank/DDBJ databases">
        <authorList>
            <consortium name="Genoscope - CEA"/>
            <person name="William W."/>
        </authorList>
    </citation>
    <scope>NUCLEOTIDE SEQUENCE</scope>
</reference>
<dbReference type="AlphaFoldDB" id="A0A816UNY0"/>
<dbReference type="InterPro" id="IPR008942">
    <property type="entry name" value="ENTH_VHS"/>
</dbReference>
<gene>
    <name evidence="2" type="ORF">DARMORV10_C08P24440.1</name>
</gene>
<sequence>MWLSFRRYILGDICTTTTSRWCLQHPCIVKEIIQNSHLGYKLLCFSVKMHLSHHLLIYHIFSDAAWYCSAWDRTYALFLEERHKCYHVLKYDIEAERLVRA</sequence>
<dbReference type="Pfam" id="PF07651">
    <property type="entry name" value="ANTH"/>
    <property type="match status" value="1"/>
</dbReference>
<dbReference type="Gene3D" id="1.25.40.90">
    <property type="match status" value="1"/>
</dbReference>
<accession>A0A816UNY0</accession>
<feature type="domain" description="AP180 N-terminal homology (ANTH)" evidence="1">
    <location>
        <begin position="30"/>
        <end position="97"/>
    </location>
</feature>
<name>A0A816UNY0_BRANA</name>
<evidence type="ECO:0000313" key="2">
    <source>
        <dbReference type="EMBL" id="CAF2110598.1"/>
    </source>
</evidence>
<proteinExistence type="predicted"/>